<dbReference type="InterPro" id="IPR000014">
    <property type="entry name" value="PAS"/>
</dbReference>
<gene>
    <name evidence="3" type="ORF">SAMN05216464_104305</name>
</gene>
<dbReference type="Pfam" id="PF13426">
    <property type="entry name" value="PAS_9"/>
    <property type="match status" value="1"/>
</dbReference>
<dbReference type="AlphaFoldDB" id="A0A1G7AXX3"/>
<proteinExistence type="predicted"/>
<dbReference type="InterPro" id="IPR000700">
    <property type="entry name" value="PAS-assoc_C"/>
</dbReference>
<dbReference type="PROSITE" id="PS50113">
    <property type="entry name" value="PAC"/>
    <property type="match status" value="1"/>
</dbReference>
<dbReference type="EMBL" id="FNAI01000004">
    <property type="protein sequence ID" value="SDE19738.1"/>
    <property type="molecule type" value="Genomic_DNA"/>
</dbReference>
<dbReference type="SMART" id="SM00091">
    <property type="entry name" value="PAS"/>
    <property type="match status" value="1"/>
</dbReference>
<dbReference type="Proteomes" id="UP000199072">
    <property type="component" value="Unassembled WGS sequence"/>
</dbReference>
<dbReference type="InterPro" id="IPR035965">
    <property type="entry name" value="PAS-like_dom_sf"/>
</dbReference>
<feature type="domain" description="PAC" evidence="2">
    <location>
        <begin position="187"/>
        <end position="239"/>
    </location>
</feature>
<evidence type="ECO:0000259" key="1">
    <source>
        <dbReference type="PROSITE" id="PS50112"/>
    </source>
</evidence>
<evidence type="ECO:0000313" key="3">
    <source>
        <dbReference type="EMBL" id="SDE19738.1"/>
    </source>
</evidence>
<keyword evidence="4" id="KW-1185">Reference proteome</keyword>
<evidence type="ECO:0000259" key="2">
    <source>
        <dbReference type="PROSITE" id="PS50113"/>
    </source>
</evidence>
<evidence type="ECO:0008006" key="5">
    <source>
        <dbReference type="Google" id="ProtNLM"/>
    </source>
</evidence>
<sequence>MSTYPKRNQNLKMRIPLTPELLGSLIEKGYTHLLVNINNQLTNDAVDITLMPVKQKPQLNNLPDGYETFYKITREPMQLACGIDNNNIFIEYPTSDKAITSEALFDDRYFRMSEDFFRQVLESLEDYAVVTTDKNGDINSWNTGAEKVLGYTEHEIIGVSARVFFTPEDVAAGVPEMELRTSLKDGRAIDERYHMRKDGTRFWGSGLVFPLYDEQHQHRGFTKIMRNLREKEEAEKNAI</sequence>
<feature type="domain" description="PAS" evidence="1">
    <location>
        <begin position="113"/>
        <end position="186"/>
    </location>
</feature>
<organism evidence="3 4">
    <name type="scientific">Mucilaginibacter pineti</name>
    <dbReference type="NCBI Taxonomy" id="1391627"/>
    <lineage>
        <taxon>Bacteria</taxon>
        <taxon>Pseudomonadati</taxon>
        <taxon>Bacteroidota</taxon>
        <taxon>Sphingobacteriia</taxon>
        <taxon>Sphingobacteriales</taxon>
        <taxon>Sphingobacteriaceae</taxon>
        <taxon>Mucilaginibacter</taxon>
    </lineage>
</organism>
<dbReference type="PROSITE" id="PS50112">
    <property type="entry name" value="PAS"/>
    <property type="match status" value="1"/>
</dbReference>
<dbReference type="NCBIfam" id="TIGR00229">
    <property type="entry name" value="sensory_box"/>
    <property type="match status" value="1"/>
</dbReference>
<dbReference type="SUPFAM" id="SSF55785">
    <property type="entry name" value="PYP-like sensor domain (PAS domain)"/>
    <property type="match status" value="1"/>
</dbReference>
<evidence type="ECO:0000313" key="4">
    <source>
        <dbReference type="Proteomes" id="UP000199072"/>
    </source>
</evidence>
<dbReference type="STRING" id="1391627.SAMN05216464_104305"/>
<accession>A0A1G7AXX3</accession>
<reference evidence="3 4" key="1">
    <citation type="submission" date="2016-10" db="EMBL/GenBank/DDBJ databases">
        <authorList>
            <person name="de Groot N.N."/>
        </authorList>
    </citation>
    <scope>NUCLEOTIDE SEQUENCE [LARGE SCALE GENOMIC DNA]</scope>
    <source>
        <strain evidence="3 4">47C3B</strain>
    </source>
</reference>
<name>A0A1G7AXX3_9SPHI</name>
<dbReference type="Gene3D" id="3.30.450.20">
    <property type="entry name" value="PAS domain"/>
    <property type="match status" value="1"/>
</dbReference>
<protein>
    <recommendedName>
        <fullName evidence="5">PAS domain S-box-containing protein</fullName>
    </recommendedName>
</protein>
<dbReference type="CDD" id="cd00130">
    <property type="entry name" value="PAS"/>
    <property type="match status" value="1"/>
</dbReference>